<dbReference type="PANTHER" id="PTHR33048:SF47">
    <property type="entry name" value="INTEGRAL MEMBRANE PROTEIN-RELATED"/>
    <property type="match status" value="1"/>
</dbReference>
<feature type="transmembrane region" description="Helical" evidence="7">
    <location>
        <begin position="18"/>
        <end position="38"/>
    </location>
</feature>
<evidence type="ECO:0000256" key="7">
    <source>
        <dbReference type="SAM" id="Phobius"/>
    </source>
</evidence>
<dbReference type="InterPro" id="IPR049326">
    <property type="entry name" value="Rhodopsin_dom_fungi"/>
</dbReference>
<dbReference type="Pfam" id="PF20684">
    <property type="entry name" value="Fung_rhodopsin"/>
    <property type="match status" value="1"/>
</dbReference>
<evidence type="ECO:0000256" key="2">
    <source>
        <dbReference type="ARBA" id="ARBA00022692"/>
    </source>
</evidence>
<evidence type="ECO:0000313" key="9">
    <source>
        <dbReference type="EMBL" id="KAL1610766.1"/>
    </source>
</evidence>
<keyword evidence="2 7" id="KW-0812">Transmembrane</keyword>
<evidence type="ECO:0000313" key="10">
    <source>
        <dbReference type="Proteomes" id="UP001521785"/>
    </source>
</evidence>
<name>A0ABR3S260_9PLEO</name>
<sequence length="375" mass="41691">MEQETIYVPPTQRAIDHAILNSVGMAVAMGVIGLRLSVRHFGIGIGWDDGLMVLGFVIAAGFFGIVSSWITLGMGYNLDPNSPLYLTLMNNLPSIYKQGLLVAQVLYVTSLTAMKLSVLMFYLRIFTVRILQIATKIFIGVIICWGVAFILYMLLVCRPIEANWIFTMTPTNCGDQIAMYTSLITLNMITDFFIMVFPLYTIWNLQMRTAEKLALTISFCLGFTVIALGAVRLHALYDLALAANLTGTVEQTVFLATMELWFNSLALSIPTLRPLYRQLREKWSGSNIDRSGANSYMPNTSDPLSRRSKRNGAFTDVTATYLEMDDCESLKDRSGVDDGVVGHSPQVDDASSEKNLTNNPNKIKATTRWKVSHSS</sequence>
<comment type="similarity">
    <text evidence="5">Belongs to the SAT4 family.</text>
</comment>
<feature type="transmembrane region" description="Helical" evidence="7">
    <location>
        <begin position="137"/>
        <end position="157"/>
    </location>
</feature>
<keyword evidence="10" id="KW-1185">Reference proteome</keyword>
<protein>
    <recommendedName>
        <fullName evidence="8">Rhodopsin domain-containing protein</fullName>
    </recommendedName>
</protein>
<feature type="compositionally biased region" description="Basic residues" evidence="6">
    <location>
        <begin position="365"/>
        <end position="375"/>
    </location>
</feature>
<keyword evidence="3 7" id="KW-1133">Transmembrane helix</keyword>
<reference evidence="9 10" key="1">
    <citation type="submission" date="2024-02" db="EMBL/GenBank/DDBJ databases">
        <title>De novo assembly and annotation of 12 fungi associated with fruit tree decline syndrome in Ontario, Canada.</title>
        <authorList>
            <person name="Sulman M."/>
            <person name="Ellouze W."/>
            <person name="Ilyukhin E."/>
        </authorList>
    </citation>
    <scope>NUCLEOTIDE SEQUENCE [LARGE SCALE GENOMIC DNA]</scope>
    <source>
        <strain evidence="9 10">M42-189</strain>
    </source>
</reference>
<evidence type="ECO:0000256" key="5">
    <source>
        <dbReference type="ARBA" id="ARBA00038359"/>
    </source>
</evidence>
<dbReference type="PANTHER" id="PTHR33048">
    <property type="entry name" value="PTH11-LIKE INTEGRAL MEMBRANE PROTEIN (AFU_ORTHOLOGUE AFUA_5G11245)"/>
    <property type="match status" value="1"/>
</dbReference>
<evidence type="ECO:0000256" key="6">
    <source>
        <dbReference type="SAM" id="MobiDB-lite"/>
    </source>
</evidence>
<feature type="transmembrane region" description="Helical" evidence="7">
    <location>
        <begin position="50"/>
        <end position="78"/>
    </location>
</feature>
<gene>
    <name evidence="9" type="ORF">SLS60_002436</name>
</gene>
<feature type="transmembrane region" description="Helical" evidence="7">
    <location>
        <begin position="177"/>
        <end position="201"/>
    </location>
</feature>
<feature type="transmembrane region" description="Helical" evidence="7">
    <location>
        <begin position="213"/>
        <end position="233"/>
    </location>
</feature>
<dbReference type="InterPro" id="IPR052337">
    <property type="entry name" value="SAT4-like"/>
</dbReference>
<comment type="subcellular location">
    <subcellularLocation>
        <location evidence="1">Membrane</location>
        <topology evidence="1">Multi-pass membrane protein</topology>
    </subcellularLocation>
</comment>
<dbReference type="EMBL" id="JAKJXO020000002">
    <property type="protein sequence ID" value="KAL1610766.1"/>
    <property type="molecule type" value="Genomic_DNA"/>
</dbReference>
<organism evidence="9 10">
    <name type="scientific">Paraconiothyrium brasiliense</name>
    <dbReference type="NCBI Taxonomy" id="300254"/>
    <lineage>
        <taxon>Eukaryota</taxon>
        <taxon>Fungi</taxon>
        <taxon>Dikarya</taxon>
        <taxon>Ascomycota</taxon>
        <taxon>Pezizomycotina</taxon>
        <taxon>Dothideomycetes</taxon>
        <taxon>Pleosporomycetidae</taxon>
        <taxon>Pleosporales</taxon>
        <taxon>Massarineae</taxon>
        <taxon>Didymosphaeriaceae</taxon>
        <taxon>Paraconiothyrium</taxon>
    </lineage>
</organism>
<evidence type="ECO:0000256" key="3">
    <source>
        <dbReference type="ARBA" id="ARBA00022989"/>
    </source>
</evidence>
<evidence type="ECO:0000256" key="4">
    <source>
        <dbReference type="ARBA" id="ARBA00023136"/>
    </source>
</evidence>
<evidence type="ECO:0000259" key="8">
    <source>
        <dbReference type="Pfam" id="PF20684"/>
    </source>
</evidence>
<proteinExistence type="inferred from homology"/>
<accession>A0ABR3S260</accession>
<feature type="region of interest" description="Disordered" evidence="6">
    <location>
        <begin position="333"/>
        <end position="375"/>
    </location>
</feature>
<dbReference type="Proteomes" id="UP001521785">
    <property type="component" value="Unassembled WGS sequence"/>
</dbReference>
<keyword evidence="4 7" id="KW-0472">Membrane</keyword>
<evidence type="ECO:0000256" key="1">
    <source>
        <dbReference type="ARBA" id="ARBA00004141"/>
    </source>
</evidence>
<feature type="domain" description="Rhodopsin" evidence="8">
    <location>
        <begin position="34"/>
        <end position="277"/>
    </location>
</feature>
<comment type="caution">
    <text evidence="9">The sequence shown here is derived from an EMBL/GenBank/DDBJ whole genome shotgun (WGS) entry which is preliminary data.</text>
</comment>
<feature type="transmembrane region" description="Helical" evidence="7">
    <location>
        <begin position="98"/>
        <end position="125"/>
    </location>
</feature>